<dbReference type="PANTHER" id="PTHR11328">
    <property type="entry name" value="MAJOR FACILITATOR SUPERFAMILY DOMAIN-CONTAINING PROTEIN"/>
    <property type="match status" value="1"/>
</dbReference>
<proteinExistence type="predicted"/>
<feature type="transmembrane region" description="Helical" evidence="1">
    <location>
        <begin position="20"/>
        <end position="40"/>
    </location>
</feature>
<feature type="transmembrane region" description="Helical" evidence="1">
    <location>
        <begin position="110"/>
        <end position="135"/>
    </location>
</feature>
<evidence type="ECO:0000256" key="1">
    <source>
        <dbReference type="SAM" id="Phobius"/>
    </source>
</evidence>
<dbReference type="InterPro" id="IPR039672">
    <property type="entry name" value="MFS_2"/>
</dbReference>
<keyword evidence="1" id="KW-0812">Transmembrane</keyword>
<dbReference type="Gene3D" id="1.20.1250.20">
    <property type="entry name" value="MFS general substrate transporter like domains"/>
    <property type="match status" value="1"/>
</dbReference>
<feature type="transmembrane region" description="Helical" evidence="1">
    <location>
        <begin position="251"/>
        <end position="277"/>
    </location>
</feature>
<dbReference type="GO" id="GO:0015293">
    <property type="term" value="F:symporter activity"/>
    <property type="evidence" value="ECO:0007669"/>
    <property type="project" value="InterPro"/>
</dbReference>
<feature type="transmembrane region" description="Helical" evidence="1">
    <location>
        <begin position="46"/>
        <end position="72"/>
    </location>
</feature>
<feature type="transmembrane region" description="Helical" evidence="1">
    <location>
        <begin position="339"/>
        <end position="357"/>
    </location>
</feature>
<reference evidence="2 3" key="1">
    <citation type="submission" date="2019-01" db="EMBL/GenBank/DDBJ databases">
        <title>PMF-metabolizing Aryl O-demethylase.</title>
        <authorList>
            <person name="Kim M."/>
        </authorList>
    </citation>
    <scope>NUCLEOTIDE SEQUENCE [LARGE SCALE GENOMIC DNA]</scope>
    <source>
        <strain evidence="2 3">PMF1</strain>
    </source>
</reference>
<evidence type="ECO:0000313" key="3">
    <source>
        <dbReference type="Proteomes" id="UP000289794"/>
    </source>
</evidence>
<name>A0A4P6M3I6_9FIRM</name>
<dbReference type="GO" id="GO:0008643">
    <property type="term" value="P:carbohydrate transport"/>
    <property type="evidence" value="ECO:0007669"/>
    <property type="project" value="InterPro"/>
</dbReference>
<dbReference type="RefSeq" id="WP_115623355.1">
    <property type="nucleotide sequence ID" value="NZ_AP031439.1"/>
</dbReference>
<feature type="transmembrane region" description="Helical" evidence="1">
    <location>
        <begin position="156"/>
        <end position="180"/>
    </location>
</feature>
<organism evidence="2 3">
    <name type="scientific">Blautia producta</name>
    <dbReference type="NCBI Taxonomy" id="33035"/>
    <lineage>
        <taxon>Bacteria</taxon>
        <taxon>Bacillati</taxon>
        <taxon>Bacillota</taxon>
        <taxon>Clostridia</taxon>
        <taxon>Lachnospirales</taxon>
        <taxon>Lachnospiraceae</taxon>
        <taxon>Blautia</taxon>
    </lineage>
</organism>
<dbReference type="Pfam" id="PF13347">
    <property type="entry name" value="MFS_2"/>
    <property type="match status" value="1"/>
</dbReference>
<dbReference type="Proteomes" id="UP000289794">
    <property type="component" value="Chromosome"/>
</dbReference>
<dbReference type="KEGG" id="bpro:PMF13cell1_05277"/>
<dbReference type="InterPro" id="IPR036259">
    <property type="entry name" value="MFS_trans_sf"/>
</dbReference>
<evidence type="ECO:0000313" key="2">
    <source>
        <dbReference type="EMBL" id="QBE99694.1"/>
    </source>
</evidence>
<dbReference type="GO" id="GO:0005886">
    <property type="term" value="C:plasma membrane"/>
    <property type="evidence" value="ECO:0007669"/>
    <property type="project" value="TreeGrafter"/>
</dbReference>
<feature type="transmembrane region" description="Helical" evidence="1">
    <location>
        <begin position="378"/>
        <end position="408"/>
    </location>
</feature>
<feature type="transmembrane region" description="Helical" evidence="1">
    <location>
        <begin position="84"/>
        <end position="104"/>
    </location>
</feature>
<feature type="transmembrane region" description="Helical" evidence="1">
    <location>
        <begin position="186"/>
        <end position="206"/>
    </location>
</feature>
<feature type="transmembrane region" description="Helical" evidence="1">
    <location>
        <begin position="316"/>
        <end position="333"/>
    </location>
</feature>
<dbReference type="PANTHER" id="PTHR11328:SF24">
    <property type="entry name" value="MAJOR FACILITATOR SUPERFAMILY (MFS) PROFILE DOMAIN-CONTAINING PROTEIN"/>
    <property type="match status" value="1"/>
</dbReference>
<dbReference type="EMBL" id="CP035945">
    <property type="protein sequence ID" value="QBE99694.1"/>
    <property type="molecule type" value="Genomic_DNA"/>
</dbReference>
<dbReference type="SUPFAM" id="SSF103473">
    <property type="entry name" value="MFS general substrate transporter"/>
    <property type="match status" value="2"/>
</dbReference>
<gene>
    <name evidence="2" type="primary">melB</name>
    <name evidence="2" type="ORF">PMF13cell1_05277</name>
</gene>
<keyword evidence="1" id="KW-1133">Transmembrane helix</keyword>
<accession>A0A4P6M3I6</accession>
<feature type="transmembrane region" description="Helical" evidence="1">
    <location>
        <begin position="428"/>
        <end position="450"/>
    </location>
</feature>
<keyword evidence="1" id="KW-0472">Membrane</keyword>
<dbReference type="AlphaFoldDB" id="A0A4P6M3I6"/>
<feature type="transmembrane region" description="Helical" evidence="1">
    <location>
        <begin position="283"/>
        <end position="304"/>
    </location>
</feature>
<sequence length="458" mass="50106">MPDKKERNGLSTSLKRFFGVGDFGFTLMSNIDTFYATYFFTNIAKFSLGVITVMTTISAVVDAVLSCLYGPFLNKIKPKKWGRYRSWLILTPWMVPFLYAMQFIKIGNGLAAAVFVTLAMITSRIAWNIPYIANISMINIAGRTPKERMTLSSTRMVWTSLASVVYSYAGPAAVSVFAAWLGEKNAYAATAFAFSALMAAGFYAHFSMFKGYEMTKEEELQMMAGQSASAQTAQDAPKVHALDAIRCNPHLLWLFLSCITKYIVLFLVNGLAIYYFTYIGQNAGLLTTFVFAANLLGVVASYVSKFIVARFTAKKTVVCSYFLMALIATGAFFAYSQTWVVMAAMCAVMFILVLTNACDPELFSNCAAYSGKKLGYDVTGTVMGLLTVPIKLGIVSRGILISACLALAQFNSEIDPSMATPQLQRGISMGFMIIPAVVILLGAVLLAFGYRLDQDTTA</sequence>
<protein>
    <submittedName>
        <fullName evidence="2">Melibiose carrier protein</fullName>
    </submittedName>
</protein>